<dbReference type="Pfam" id="PF09997">
    <property type="entry name" value="DUF2238"/>
    <property type="match status" value="1"/>
</dbReference>
<proteinExistence type="predicted"/>
<keyword evidence="1" id="KW-0472">Membrane</keyword>
<dbReference type="AlphaFoldDB" id="A0A1B1BQ11"/>
<name>A0A1B1BQ11_9MICO</name>
<keyword evidence="1" id="KW-1133">Transmembrane helix</keyword>
<organism evidence="2 3">
    <name type="scientific">Cryobacterium arcticum</name>
    <dbReference type="NCBI Taxonomy" id="670052"/>
    <lineage>
        <taxon>Bacteria</taxon>
        <taxon>Bacillati</taxon>
        <taxon>Actinomycetota</taxon>
        <taxon>Actinomycetes</taxon>
        <taxon>Micrococcales</taxon>
        <taxon>Microbacteriaceae</taxon>
        <taxon>Cryobacterium</taxon>
    </lineage>
</organism>
<dbReference type="STRING" id="670052.PA27867_3699"/>
<dbReference type="RefSeq" id="WP_066600331.1">
    <property type="nucleotide sequence ID" value="NZ_CP016282.1"/>
</dbReference>
<dbReference type="EMBL" id="CP016282">
    <property type="protein sequence ID" value="ANP74616.1"/>
    <property type="molecule type" value="Genomic_DNA"/>
</dbReference>
<dbReference type="Proteomes" id="UP000092582">
    <property type="component" value="Chromosome 1"/>
</dbReference>
<feature type="transmembrane region" description="Helical" evidence="1">
    <location>
        <begin position="127"/>
        <end position="148"/>
    </location>
</feature>
<feature type="transmembrane region" description="Helical" evidence="1">
    <location>
        <begin position="95"/>
        <end position="115"/>
    </location>
</feature>
<dbReference type="InterPro" id="IPR014509">
    <property type="entry name" value="YjdF-like"/>
</dbReference>
<sequence length="204" mass="21521">MIQTLLRRPSGIAETAADVLRALAVVGIIVASVGWGPLSGVSLAVVAVGMLVPRLLGLRASVDIAFGIVVLVAVWSSVLDIYITTRWWDLPVHFITNGLCAALLYIVLVQLRIVADPDSLPRPMLSTVVVTTALGFGLGVIWEVFEWVGHTFLDPAIFVGYTDSIGDLAWGGAGALLAGCCMTYLTDGSVSARAPRDSLTDTEA</sequence>
<evidence type="ECO:0000313" key="3">
    <source>
        <dbReference type="Proteomes" id="UP000092582"/>
    </source>
</evidence>
<keyword evidence="3" id="KW-1185">Reference proteome</keyword>
<evidence type="ECO:0000256" key="1">
    <source>
        <dbReference type="SAM" id="Phobius"/>
    </source>
</evidence>
<feature type="transmembrane region" description="Helical" evidence="1">
    <location>
        <begin position="168"/>
        <end position="186"/>
    </location>
</feature>
<accession>A0A1B1BQ11</accession>
<dbReference type="OrthoDB" id="3790530at2"/>
<dbReference type="KEGG" id="cart:PA27867_3699"/>
<protein>
    <recommendedName>
        <fullName evidence="4">DUF2238 domain-containing protein</fullName>
    </recommendedName>
</protein>
<keyword evidence="1" id="KW-0812">Transmembrane</keyword>
<gene>
    <name evidence="2" type="ORF">PA27867_3699</name>
</gene>
<evidence type="ECO:0000313" key="2">
    <source>
        <dbReference type="EMBL" id="ANP74616.1"/>
    </source>
</evidence>
<feature type="transmembrane region" description="Helical" evidence="1">
    <location>
        <begin position="64"/>
        <end position="83"/>
    </location>
</feature>
<reference evidence="2 3" key="1">
    <citation type="submission" date="2016-06" db="EMBL/GenBank/DDBJ databases">
        <title>Genome sequencing of Cryobacterium arcticum PAMC 27867.</title>
        <authorList>
            <person name="Lee J."/>
            <person name="Kim O.-S."/>
        </authorList>
    </citation>
    <scope>NUCLEOTIDE SEQUENCE [LARGE SCALE GENOMIC DNA]</scope>
    <source>
        <strain evidence="2 3">PAMC 27867</strain>
    </source>
</reference>
<feature type="transmembrane region" description="Helical" evidence="1">
    <location>
        <begin position="20"/>
        <end position="52"/>
    </location>
</feature>
<evidence type="ECO:0008006" key="4">
    <source>
        <dbReference type="Google" id="ProtNLM"/>
    </source>
</evidence>